<dbReference type="GO" id="GO:0016491">
    <property type="term" value="F:oxidoreductase activity"/>
    <property type="evidence" value="ECO:0007669"/>
    <property type="project" value="UniProtKB-KW"/>
</dbReference>
<dbReference type="EMBL" id="JBHSAX010000003">
    <property type="protein sequence ID" value="MFC3960797.1"/>
    <property type="molecule type" value="Genomic_DNA"/>
</dbReference>
<dbReference type="Proteomes" id="UP001595696">
    <property type="component" value="Unassembled WGS sequence"/>
</dbReference>
<evidence type="ECO:0000259" key="3">
    <source>
        <dbReference type="SMART" id="SM00903"/>
    </source>
</evidence>
<name>A0ABV8DME3_9NOCA</name>
<comment type="similarity">
    <text evidence="1">Belongs to the non-flavoprotein flavin reductase family.</text>
</comment>
<evidence type="ECO:0000256" key="1">
    <source>
        <dbReference type="ARBA" id="ARBA00008898"/>
    </source>
</evidence>
<dbReference type="EC" id="1.5.1.-" evidence="4"/>
<feature type="domain" description="Flavin reductase like" evidence="3">
    <location>
        <begin position="13"/>
        <end position="154"/>
    </location>
</feature>
<comment type="caution">
    <text evidence="4">The sequence shown here is derived from an EMBL/GenBank/DDBJ whole genome shotgun (WGS) entry which is preliminary data.</text>
</comment>
<reference evidence="5" key="1">
    <citation type="journal article" date="2019" name="Int. J. Syst. Evol. Microbiol.">
        <title>The Global Catalogue of Microorganisms (GCM) 10K type strain sequencing project: providing services to taxonomists for standard genome sequencing and annotation.</title>
        <authorList>
            <consortium name="The Broad Institute Genomics Platform"/>
            <consortium name="The Broad Institute Genome Sequencing Center for Infectious Disease"/>
            <person name="Wu L."/>
            <person name="Ma J."/>
        </authorList>
    </citation>
    <scope>NUCLEOTIDE SEQUENCE [LARGE SCALE GENOMIC DNA]</scope>
    <source>
        <strain evidence="5">CGMCC 4.7330</strain>
    </source>
</reference>
<dbReference type="PANTHER" id="PTHR30466">
    <property type="entry name" value="FLAVIN REDUCTASE"/>
    <property type="match status" value="1"/>
</dbReference>
<sequence length="159" mass="16287">MSADLAGAFKDAMAAVCTPVAVVTAMDGDRPHGTTVSAFASLSASPPSLLVSLDRGSDLLAVITVSGEFGVNILGHGQSELAGRFARKGADKFAGISWSGADRVPRLDGAPGWFACRVAQTVVAADHVLVVGEVYAVDTASAAPLTYHERVFGTHHVPA</sequence>
<dbReference type="InterPro" id="IPR012349">
    <property type="entry name" value="Split_barrel_FMN-bd"/>
</dbReference>
<dbReference type="SUPFAM" id="SSF50475">
    <property type="entry name" value="FMN-binding split barrel"/>
    <property type="match status" value="1"/>
</dbReference>
<dbReference type="PANTHER" id="PTHR30466:SF1">
    <property type="entry name" value="FMN REDUCTASE (NADH) RUTF"/>
    <property type="match status" value="1"/>
</dbReference>
<proteinExistence type="inferred from homology"/>
<organism evidence="4 5">
    <name type="scientific">Nocardia jiangsuensis</name>
    <dbReference type="NCBI Taxonomy" id="1691563"/>
    <lineage>
        <taxon>Bacteria</taxon>
        <taxon>Bacillati</taxon>
        <taxon>Actinomycetota</taxon>
        <taxon>Actinomycetes</taxon>
        <taxon>Mycobacteriales</taxon>
        <taxon>Nocardiaceae</taxon>
        <taxon>Nocardia</taxon>
    </lineage>
</organism>
<dbReference type="InterPro" id="IPR002563">
    <property type="entry name" value="Flavin_Rdtase-like_dom"/>
</dbReference>
<keyword evidence="5" id="KW-1185">Reference proteome</keyword>
<dbReference type="InterPro" id="IPR050268">
    <property type="entry name" value="NADH-dep_flavin_reductase"/>
</dbReference>
<protein>
    <submittedName>
        <fullName evidence="4">Flavin reductase family protein</fullName>
        <ecNumber evidence="4">1.5.1.-</ecNumber>
    </submittedName>
</protein>
<dbReference type="SMART" id="SM00903">
    <property type="entry name" value="Flavin_Reduct"/>
    <property type="match status" value="1"/>
</dbReference>
<accession>A0ABV8DME3</accession>
<keyword evidence="2 4" id="KW-0560">Oxidoreductase</keyword>
<dbReference type="Pfam" id="PF01613">
    <property type="entry name" value="Flavin_Reduct"/>
    <property type="match status" value="1"/>
</dbReference>
<gene>
    <name evidence="4" type="ORF">ACFO0B_02200</name>
</gene>
<evidence type="ECO:0000256" key="2">
    <source>
        <dbReference type="ARBA" id="ARBA00023002"/>
    </source>
</evidence>
<evidence type="ECO:0000313" key="4">
    <source>
        <dbReference type="EMBL" id="MFC3960797.1"/>
    </source>
</evidence>
<evidence type="ECO:0000313" key="5">
    <source>
        <dbReference type="Proteomes" id="UP001595696"/>
    </source>
</evidence>
<dbReference type="RefSeq" id="WP_378610569.1">
    <property type="nucleotide sequence ID" value="NZ_JBHSAX010000003.1"/>
</dbReference>
<dbReference type="Gene3D" id="2.30.110.10">
    <property type="entry name" value="Electron Transport, Fmn-binding Protein, Chain A"/>
    <property type="match status" value="1"/>
</dbReference>